<geneLocation type="plasmid" evidence="2">
    <name>pkf715a dna</name>
</geneLocation>
<evidence type="ECO:0000313" key="2">
    <source>
        <dbReference type="Proteomes" id="UP000218731"/>
    </source>
</evidence>
<dbReference type="Proteomes" id="UP000218731">
    <property type="component" value="Plasmid pKF715A"/>
</dbReference>
<keyword evidence="1" id="KW-0436">Ligase</keyword>
<protein>
    <submittedName>
        <fullName evidence="1">Serine--tRNA ligase</fullName>
    </submittedName>
</protein>
<dbReference type="GO" id="GO:0016874">
    <property type="term" value="F:ligase activity"/>
    <property type="evidence" value="ECO:0007669"/>
    <property type="project" value="UniProtKB-KW"/>
</dbReference>
<organism evidence="1 2">
    <name type="scientific">Pseudomonas putida</name>
    <name type="common">Arthrobacter siderocapsulatus</name>
    <dbReference type="NCBI Taxonomy" id="303"/>
    <lineage>
        <taxon>Bacteria</taxon>
        <taxon>Pseudomonadati</taxon>
        <taxon>Pseudomonadota</taxon>
        <taxon>Gammaproteobacteria</taxon>
        <taxon>Pseudomonadales</taxon>
        <taxon>Pseudomonadaceae</taxon>
        <taxon>Pseudomonas</taxon>
    </lineage>
</organism>
<gene>
    <name evidence="1" type="ORF">KF715C_pA2080</name>
</gene>
<dbReference type="RefSeq" id="WP_045632700.1">
    <property type="nucleotide sequence ID" value="NZ_AP015030.1"/>
</dbReference>
<sequence>MSLEEQRKAVMARHKELVAQRDAINREIDQNFEFFKGKAVRVKHSRGEFDAEVIRVYHDETMAVRNLDSDKPSTRLLYEVAGMVEDDQE</sequence>
<evidence type="ECO:0000313" key="1">
    <source>
        <dbReference type="EMBL" id="BAW26713.1"/>
    </source>
</evidence>
<name>A0A1L7NMS2_PSEPU</name>
<reference evidence="1 2" key="1">
    <citation type="submission" date="2015-11" db="EMBL/GenBank/DDBJ databases">
        <title>Complete genome sequencing of a biphenyl-degrading bacterium, Pseudomonas putida KF715 (=NBRC110667).</title>
        <authorList>
            <person name="Suenaga H."/>
            <person name="Fujihara N."/>
            <person name="Watanabe T."/>
            <person name="Hirose J."/>
            <person name="Kimura N."/>
            <person name="Yamazoe A."/>
            <person name="Hosoyama A."/>
            <person name="Shimodaira J."/>
            <person name="Furukawa K."/>
        </authorList>
    </citation>
    <scope>NUCLEOTIDE SEQUENCE [LARGE SCALE GENOMIC DNA]</scope>
    <source>
        <strain evidence="1 2">KF715</strain>
        <plasmid evidence="2">Plasmid pkf715a dna</plasmid>
    </source>
</reference>
<accession>A0A1L7NMS2</accession>
<proteinExistence type="predicted"/>
<keyword evidence="1" id="KW-0614">Plasmid</keyword>
<dbReference type="EMBL" id="AP015030">
    <property type="protein sequence ID" value="BAW26713.1"/>
    <property type="molecule type" value="Genomic_DNA"/>
</dbReference>
<dbReference type="AlphaFoldDB" id="A0A1L7NMS2"/>